<dbReference type="Proteomes" id="UP000184196">
    <property type="component" value="Unassembled WGS sequence"/>
</dbReference>
<dbReference type="AlphaFoldDB" id="A0A1M4TH78"/>
<sequence>MDVKKTCKYIAACLLLGAALVTGAAGCGQEAGTRKTPSQQAQEKERDAAARSRQLFNLYKMDGEKALAAVDEVYHSLASEKEKAGFIQEAGNAARWSLKGTARDAVVQWLWKTAETDSLPSIRQQCLYTLYQLGVKEALNKFVEDTDKNGMAAWPVGNDDAGFSRLDWQFLKEAVEKYPQSYLARGIKAYEEVRGEPYFELARREKYQKDWGVYSYGDEQYDPEREIPGWEKFLQEFSRHPAADDAAYRLARCYEIEGRWAEALNMLQKARTLPDGDMRYHASGRLVYVLDVRMTYEQLRELPLQDLDPALRLMTSYSLGVKQIRRDDYRQAAGALEEMLRKYKEEGKPASQELLPYTTAASPYDFWGAVEKQLARVKELAGRKEQWEKTRDPARLYDLAAAIYHDQLLYYNHLWAGERQWYNWLGYINATASGRAPAEMAAFAREMINYNHSLPFFRQVYSHPASGPELKAKALYSLGLCYIGLDQWGQDAWFAFTPSEVRQKIISIYRQFLNEYPDNSMADEALLVLGAYTGDAAYLERIIREYPRGDVADKAQKLLEKMKSPFYVNTRPYGSAMPYKVLVDGDAGNPWGAQDAITIPGEVKKWAMENSRRPFTGSLTSGQWRYIFIAAGEKPTAGYRVEITGIHDDGRGKITVHYRVAGPPPGSVVAQVITHPCVLARIPAGDAALEFREES</sequence>
<dbReference type="Pfam" id="PF13174">
    <property type="entry name" value="TPR_6"/>
    <property type="match status" value="1"/>
</dbReference>
<proteinExistence type="predicted"/>
<evidence type="ECO:0000256" key="1">
    <source>
        <dbReference type="SAM" id="SignalP"/>
    </source>
</evidence>
<organism evidence="3 4">
    <name type="scientific">Desulfofundulus australicus DSM 11792</name>
    <dbReference type="NCBI Taxonomy" id="1121425"/>
    <lineage>
        <taxon>Bacteria</taxon>
        <taxon>Bacillati</taxon>
        <taxon>Bacillota</taxon>
        <taxon>Clostridia</taxon>
        <taxon>Eubacteriales</taxon>
        <taxon>Peptococcaceae</taxon>
        <taxon>Desulfofundulus</taxon>
    </lineage>
</organism>
<accession>A0A1M4TH78</accession>
<feature type="signal peptide" evidence="1">
    <location>
        <begin position="1"/>
        <end position="24"/>
    </location>
</feature>
<feature type="domain" description="PrcB C-terminal" evidence="2">
    <location>
        <begin position="626"/>
        <end position="683"/>
    </location>
</feature>
<dbReference type="InterPro" id="IPR011990">
    <property type="entry name" value="TPR-like_helical_dom_sf"/>
</dbReference>
<dbReference type="SUPFAM" id="SSF48452">
    <property type="entry name" value="TPR-like"/>
    <property type="match status" value="1"/>
</dbReference>
<keyword evidence="1" id="KW-0732">Signal</keyword>
<dbReference type="InterPro" id="IPR019734">
    <property type="entry name" value="TPR_rpt"/>
</dbReference>
<dbReference type="Pfam" id="PF14343">
    <property type="entry name" value="PrcB_C"/>
    <property type="match status" value="1"/>
</dbReference>
<keyword evidence="4" id="KW-1185">Reference proteome</keyword>
<dbReference type="PROSITE" id="PS51257">
    <property type="entry name" value="PROKAR_LIPOPROTEIN"/>
    <property type="match status" value="1"/>
</dbReference>
<protein>
    <submittedName>
        <fullName evidence="3">Tetratricopeptide repeat-containing protein</fullName>
    </submittedName>
</protein>
<name>A0A1M4TH78_9FIRM</name>
<evidence type="ECO:0000259" key="2">
    <source>
        <dbReference type="Pfam" id="PF14343"/>
    </source>
</evidence>
<dbReference type="Gene3D" id="1.25.40.10">
    <property type="entry name" value="Tetratricopeptide repeat domain"/>
    <property type="match status" value="2"/>
</dbReference>
<dbReference type="RefSeq" id="WP_242655792.1">
    <property type="nucleotide sequence ID" value="NZ_FQUW01000005.1"/>
</dbReference>
<evidence type="ECO:0000313" key="4">
    <source>
        <dbReference type="Proteomes" id="UP000184196"/>
    </source>
</evidence>
<feature type="chain" id="PRO_5013155116" evidence="1">
    <location>
        <begin position="25"/>
        <end position="695"/>
    </location>
</feature>
<dbReference type="InterPro" id="IPR025748">
    <property type="entry name" value="PrcB_C_dom"/>
</dbReference>
<evidence type="ECO:0000313" key="3">
    <source>
        <dbReference type="EMBL" id="SHE43778.1"/>
    </source>
</evidence>
<gene>
    <name evidence="3" type="ORF">SAMN02745218_00306</name>
</gene>
<reference evidence="4" key="1">
    <citation type="submission" date="2016-11" db="EMBL/GenBank/DDBJ databases">
        <authorList>
            <person name="Varghese N."/>
            <person name="Submissions S."/>
        </authorList>
    </citation>
    <scope>NUCLEOTIDE SEQUENCE [LARGE SCALE GENOMIC DNA]</scope>
    <source>
        <strain evidence="4">DSM 11792</strain>
    </source>
</reference>
<dbReference type="EMBL" id="FQUW01000005">
    <property type="protein sequence ID" value="SHE43778.1"/>
    <property type="molecule type" value="Genomic_DNA"/>
</dbReference>